<reference evidence="1 2" key="1">
    <citation type="journal article" date="2014" name="Int. J. Syst. Evol. Microbiol.">
        <title>Complete genome sequence of Corynebacterium casei LMG S-19264T (=DSM 44701T), isolated from a smear-ripened cheese.</title>
        <authorList>
            <consortium name="US DOE Joint Genome Institute (JGI-PGF)"/>
            <person name="Walter F."/>
            <person name="Albersmeier A."/>
            <person name="Kalinowski J."/>
            <person name="Ruckert C."/>
        </authorList>
    </citation>
    <scope>NUCLEOTIDE SEQUENCE [LARGE SCALE GENOMIC DNA]</scope>
    <source>
        <strain evidence="1 2">KCTC 23968</strain>
    </source>
</reference>
<dbReference type="PANTHER" id="PTHR38657">
    <property type="entry name" value="SLR1343 PROTEIN"/>
    <property type="match status" value="1"/>
</dbReference>
<dbReference type="Gene3D" id="1.10.10.1710">
    <property type="entry name" value="Deoxyribodipyrimidine photolyase-related"/>
    <property type="match status" value="1"/>
</dbReference>
<proteinExistence type="predicted"/>
<dbReference type="PANTHER" id="PTHR38657:SF1">
    <property type="entry name" value="SLR1343 PROTEIN"/>
    <property type="match status" value="1"/>
</dbReference>
<name>A0A918NBW9_9PROT</name>
<dbReference type="AlphaFoldDB" id="A0A918NBW9"/>
<dbReference type="InterPro" id="IPR014729">
    <property type="entry name" value="Rossmann-like_a/b/a_fold"/>
</dbReference>
<protein>
    <submittedName>
        <fullName evidence="1">(6-4) photolyase</fullName>
    </submittedName>
</protein>
<evidence type="ECO:0000313" key="2">
    <source>
        <dbReference type="Proteomes" id="UP000600865"/>
    </source>
</evidence>
<accession>A0A918NBW9</accession>
<dbReference type="Gene3D" id="1.25.40.80">
    <property type="match status" value="1"/>
</dbReference>
<dbReference type="Gene3D" id="1.10.579.10">
    <property type="entry name" value="DNA Cyclobutane Dipyrimidine Photolyase, subunit A, domain 3"/>
    <property type="match status" value="1"/>
</dbReference>
<evidence type="ECO:0000313" key="1">
    <source>
        <dbReference type="EMBL" id="GGX56469.1"/>
    </source>
</evidence>
<dbReference type="Proteomes" id="UP000600865">
    <property type="component" value="Unassembled WGS sequence"/>
</dbReference>
<dbReference type="InterPro" id="IPR007357">
    <property type="entry name" value="PhrB-like"/>
</dbReference>
<keyword evidence="2" id="KW-1185">Reference proteome</keyword>
<sequence length="521" mass="59645">MRMKVMSKTLIPIFADQLSHGLSSLAASDQENAVVLMMEVAAEAKSVPHHRTKLIFLFSAMRHFAKELREAGWTVDYVEMTDPENTGDFTGEVRRAVKRHGTEMVRVCEPSVYRVLELVKGWEAALDLPVSITFDDRFIATKEEFASWADGRKQFRMEYFYRDMRRKTNLLMDGDKPEGGKWNYDKENRKPPKSDLKFPEPLRFQPDAITQDVIEMVKTSFASRMGSADGFFWAVTRDGALEALDYFLDYGLERFGDYQDAMVGGESFLFHSLLSPYLNVGLLGPLEICRAVETRYLAGDAPLNAAEGYIRQIIGWREYVRGIYWLDMPDYIDRNHLNATRPLPDFYWTGETDLNCLSQSIGQTIEHAYAHHIQRLMITGNFALLIGADPFAVHEWYLAVYLDAFEWVELPNTLGMSQFGDGGMLGSKPYASSGAYINRMSDYCGSCKYDVKKRVGEDACPFNALYWHFLDRNADTLRGNNRLAMPYRNLEKMEDDVRHELMDQADSFLNGLSTSKSEDYL</sequence>
<comment type="caution">
    <text evidence="1">The sequence shown here is derived from an EMBL/GenBank/DDBJ whole genome shotgun (WGS) entry which is preliminary data.</text>
</comment>
<organism evidence="1 2">
    <name type="scientific">Litorimonas cladophorae</name>
    <dbReference type="NCBI Taxonomy" id="1220491"/>
    <lineage>
        <taxon>Bacteria</taxon>
        <taxon>Pseudomonadati</taxon>
        <taxon>Pseudomonadota</taxon>
        <taxon>Alphaproteobacteria</taxon>
        <taxon>Maricaulales</taxon>
        <taxon>Robiginitomaculaceae</taxon>
    </lineage>
</organism>
<dbReference type="EMBL" id="BMYV01000001">
    <property type="protein sequence ID" value="GGX56469.1"/>
    <property type="molecule type" value="Genomic_DNA"/>
</dbReference>
<gene>
    <name evidence="1" type="primary">phrB</name>
    <name evidence="1" type="ORF">GCM10011309_01560</name>
</gene>
<dbReference type="SUPFAM" id="SSF48173">
    <property type="entry name" value="Cryptochrome/photolyase FAD-binding domain"/>
    <property type="match status" value="1"/>
</dbReference>
<dbReference type="Pfam" id="PF04244">
    <property type="entry name" value="DPRP"/>
    <property type="match status" value="1"/>
</dbReference>
<dbReference type="Gene3D" id="3.40.50.620">
    <property type="entry name" value="HUPs"/>
    <property type="match status" value="1"/>
</dbReference>
<dbReference type="InterPro" id="IPR052551">
    <property type="entry name" value="UV-DNA_repair_photolyase"/>
</dbReference>
<dbReference type="InterPro" id="IPR036134">
    <property type="entry name" value="Crypto/Photolyase_FAD-like_sf"/>
</dbReference>